<keyword evidence="2" id="KW-1185">Reference proteome</keyword>
<accession>A0A1Y1ZJE7</accession>
<dbReference type="AlphaFoldDB" id="A0A1Y1ZJE7"/>
<evidence type="ECO:0000313" key="1">
    <source>
        <dbReference type="EMBL" id="ORY10390.1"/>
    </source>
</evidence>
<proteinExistence type="predicted"/>
<dbReference type="Proteomes" id="UP000193144">
    <property type="component" value="Unassembled WGS sequence"/>
</dbReference>
<evidence type="ECO:0008006" key="3">
    <source>
        <dbReference type="Google" id="ProtNLM"/>
    </source>
</evidence>
<comment type="caution">
    <text evidence="1">The sequence shown here is derived from an EMBL/GenBank/DDBJ whole genome shotgun (WGS) entry which is preliminary data.</text>
</comment>
<name>A0A1Y1ZJE7_9PLEO</name>
<dbReference type="Gene3D" id="3.30.710.10">
    <property type="entry name" value="Potassium Channel Kv1.1, Chain A"/>
    <property type="match status" value="1"/>
</dbReference>
<sequence length="210" mass="23946">MTNTHAGASHHSGFFRRACRTDTCKEGQESKVFLRDCDSEIFALFVDFIFYGEYTDSDDLYNWNTVRDSVKAGVLSDFLQADGFRIFAMRKLPDVFTREVWKNGSGSNINPGAIEFVCQNCEPGDALYDFFMDVTTTFWPNKAVVIPENSDELQWSDVFQHWPGFRDALLLGLSNTGDRIKYLDEYMVPRVEQDVQKQNGNRSHGASSSE</sequence>
<dbReference type="InterPro" id="IPR011333">
    <property type="entry name" value="SKP1/BTB/POZ_sf"/>
</dbReference>
<protein>
    <recommendedName>
        <fullName evidence="3">BTB domain-containing protein</fullName>
    </recommendedName>
</protein>
<evidence type="ECO:0000313" key="2">
    <source>
        <dbReference type="Proteomes" id="UP000193144"/>
    </source>
</evidence>
<dbReference type="CDD" id="cd18186">
    <property type="entry name" value="BTB_POZ_ZBTB_KLHL-like"/>
    <property type="match status" value="1"/>
</dbReference>
<reference evidence="1 2" key="1">
    <citation type="submission" date="2016-07" db="EMBL/GenBank/DDBJ databases">
        <title>Pervasive Adenine N6-methylation of Active Genes in Fungi.</title>
        <authorList>
            <consortium name="DOE Joint Genome Institute"/>
            <person name="Mondo S.J."/>
            <person name="Dannebaum R.O."/>
            <person name="Kuo R.C."/>
            <person name="Labutti K."/>
            <person name="Haridas S."/>
            <person name="Kuo A."/>
            <person name="Salamov A."/>
            <person name="Ahrendt S.R."/>
            <person name="Lipzen A."/>
            <person name="Sullivan W."/>
            <person name="Andreopoulos W.B."/>
            <person name="Clum A."/>
            <person name="Lindquist E."/>
            <person name="Daum C."/>
            <person name="Ramamoorthy G.K."/>
            <person name="Gryganskyi A."/>
            <person name="Culley D."/>
            <person name="Magnuson J.K."/>
            <person name="James T.Y."/>
            <person name="O'Malley M.A."/>
            <person name="Stajich J.E."/>
            <person name="Spatafora J.W."/>
            <person name="Visel A."/>
            <person name="Grigoriev I.V."/>
        </authorList>
    </citation>
    <scope>NUCLEOTIDE SEQUENCE [LARGE SCALE GENOMIC DNA]</scope>
    <source>
        <strain evidence="1 2">CBS 115471</strain>
    </source>
</reference>
<gene>
    <name evidence="1" type="ORF">BCR34DRAFT_485791</name>
</gene>
<dbReference type="OrthoDB" id="194443at2759"/>
<dbReference type="EMBL" id="MCFA01000073">
    <property type="protein sequence ID" value="ORY10390.1"/>
    <property type="molecule type" value="Genomic_DNA"/>
</dbReference>
<organism evidence="1 2">
    <name type="scientific">Clohesyomyces aquaticus</name>
    <dbReference type="NCBI Taxonomy" id="1231657"/>
    <lineage>
        <taxon>Eukaryota</taxon>
        <taxon>Fungi</taxon>
        <taxon>Dikarya</taxon>
        <taxon>Ascomycota</taxon>
        <taxon>Pezizomycotina</taxon>
        <taxon>Dothideomycetes</taxon>
        <taxon>Pleosporomycetidae</taxon>
        <taxon>Pleosporales</taxon>
        <taxon>Lindgomycetaceae</taxon>
        <taxon>Clohesyomyces</taxon>
    </lineage>
</organism>